<reference evidence="1 2" key="1">
    <citation type="journal article" date="2020" name="Genome Biol. Evol.">
        <title>A new high-quality draft genome assembly of the Chinese cordyceps Ophiocordyceps sinensis.</title>
        <authorList>
            <person name="Shu R."/>
            <person name="Zhang J."/>
            <person name="Meng Q."/>
            <person name="Zhang H."/>
            <person name="Zhou G."/>
            <person name="Li M."/>
            <person name="Wu P."/>
            <person name="Zhao Y."/>
            <person name="Chen C."/>
            <person name="Qin Q."/>
        </authorList>
    </citation>
    <scope>NUCLEOTIDE SEQUENCE [LARGE SCALE GENOMIC DNA]</scope>
    <source>
        <strain evidence="1 2">IOZ07</strain>
    </source>
</reference>
<accession>A0A8H4V6T7</accession>
<protein>
    <submittedName>
        <fullName evidence="1">Uncharacterized protein</fullName>
    </submittedName>
</protein>
<organism evidence="1 2">
    <name type="scientific">Ophiocordyceps sinensis</name>
    <dbReference type="NCBI Taxonomy" id="72228"/>
    <lineage>
        <taxon>Eukaryota</taxon>
        <taxon>Fungi</taxon>
        <taxon>Dikarya</taxon>
        <taxon>Ascomycota</taxon>
        <taxon>Pezizomycotina</taxon>
        <taxon>Sordariomycetes</taxon>
        <taxon>Hypocreomycetidae</taxon>
        <taxon>Hypocreales</taxon>
        <taxon>Ophiocordycipitaceae</taxon>
        <taxon>Ophiocordyceps</taxon>
    </lineage>
</organism>
<gene>
    <name evidence="1" type="ORF">G6O67_001987</name>
</gene>
<keyword evidence="2" id="KW-1185">Reference proteome</keyword>
<sequence>MNMSTDESFLVTRLSIGIWSLLDRVARGLELHLTPANPDNSHVHNAWLAATQDLAMVQYGRSRQHQTYYNLIRELEELDYENLRARYLPGYWTVQSRRFSRRSALGPWLGVIIREVRREATLFLCWQNSFRDGHPYQMPQPSRRWNALFQMLSIVAAARPCAKLSTASWPFQRIMRVLQEARDLQLERSAPGTFLTSSRLDSLARIPRAIILSRDTKVAQRTPRRFDAKEAQTIQQKVNELSARLLRRVKYENGELVACSFQDGDEWPLFRRVGRLTKVRRSDDLWTWEAVPRVIEG</sequence>
<evidence type="ECO:0000313" key="2">
    <source>
        <dbReference type="Proteomes" id="UP000557566"/>
    </source>
</evidence>
<dbReference type="Proteomes" id="UP000557566">
    <property type="component" value="Unassembled WGS sequence"/>
</dbReference>
<proteinExistence type="predicted"/>
<dbReference type="AlphaFoldDB" id="A0A8H4V6T7"/>
<comment type="caution">
    <text evidence="1">The sequence shown here is derived from an EMBL/GenBank/DDBJ whole genome shotgun (WGS) entry which is preliminary data.</text>
</comment>
<name>A0A8H4V6T7_9HYPO</name>
<evidence type="ECO:0000313" key="1">
    <source>
        <dbReference type="EMBL" id="KAF4510064.1"/>
    </source>
</evidence>
<dbReference type="OrthoDB" id="67688at2759"/>
<dbReference type="EMBL" id="JAAVMX010000003">
    <property type="protein sequence ID" value="KAF4510064.1"/>
    <property type="molecule type" value="Genomic_DNA"/>
</dbReference>